<dbReference type="OrthoDB" id="5297564at2"/>
<dbReference type="EMBL" id="BGOW01000030">
    <property type="protein sequence ID" value="GCB01960.1"/>
    <property type="molecule type" value="Genomic_DNA"/>
</dbReference>
<feature type="signal peptide" evidence="1">
    <location>
        <begin position="1"/>
        <end position="22"/>
    </location>
</feature>
<dbReference type="Proteomes" id="UP000286806">
    <property type="component" value="Unassembled WGS sequence"/>
</dbReference>
<evidence type="ECO:0000313" key="2">
    <source>
        <dbReference type="EMBL" id="GCB01960.1"/>
    </source>
</evidence>
<reference evidence="2 3" key="1">
    <citation type="journal article" date="2019" name="Front. Microbiol.">
        <title>Genomes of Neutrophilic Sulfur-Oxidizing Chemolithoautotrophs Representing 9 Proteobacterial Species From 8 Genera.</title>
        <authorList>
            <person name="Watanabe T."/>
            <person name="Kojima H."/>
            <person name="Umezawa K."/>
            <person name="Hori C."/>
            <person name="Takasuka T.E."/>
            <person name="Kato Y."/>
            <person name="Fukui M."/>
        </authorList>
    </citation>
    <scope>NUCLEOTIDE SEQUENCE [LARGE SCALE GENOMIC DNA]</scope>
    <source>
        <strain evidence="2 3">TTN</strain>
    </source>
</reference>
<evidence type="ECO:0000313" key="3">
    <source>
        <dbReference type="Proteomes" id="UP000286806"/>
    </source>
</evidence>
<keyword evidence="3" id="KW-1185">Reference proteome</keyword>
<evidence type="ECO:0008006" key="4">
    <source>
        <dbReference type="Google" id="ProtNLM"/>
    </source>
</evidence>
<sequence length="398" mass="42582">MHSILPATTAFLLALSSLQVWAADLKSLIPGLYGGDGITLAPPSGPFPSHVAHFSVDSAAAINQLNNNIAAQIAVFPFPSISSGLAFEFNPDLGTFLKTPESLGPIFAERPRTTGAGKFTANLSFTSFEYNKFEGNSLNNLDAIALHDANILPPSDVHTSFELDTLDLRINLGIKAKILALAATYGVTDRFDIGVLVPYVWVNMDVRSHAQLVVSPGNPFPTAHRFGSESPDDAAHGSASGLGDILLQAKYHWLKTDTNNVAGAVLVKTETGDANNFLGTGDTTVRPYMIYARSFGAFTPHINLGYKFNLKTSDKNAIEYAMGFDYGNERYTVAADVIGSRYTNGSAIGDNIINGALGVKWNPDFAKNLIVSANALFPLNNSGLRSDLITTVALEYGF</sequence>
<proteinExistence type="predicted"/>
<dbReference type="RefSeq" id="WP_124705721.1">
    <property type="nucleotide sequence ID" value="NZ_BGOW01000030.1"/>
</dbReference>
<organism evidence="2 3">
    <name type="scientific">Sulfuriferula multivorans</name>
    <dbReference type="NCBI Taxonomy" id="1559896"/>
    <lineage>
        <taxon>Bacteria</taxon>
        <taxon>Pseudomonadati</taxon>
        <taxon>Pseudomonadota</taxon>
        <taxon>Betaproteobacteria</taxon>
        <taxon>Nitrosomonadales</taxon>
        <taxon>Sulfuricellaceae</taxon>
        <taxon>Sulfuriferula</taxon>
    </lineage>
</organism>
<comment type="caution">
    <text evidence="2">The sequence shown here is derived from an EMBL/GenBank/DDBJ whole genome shotgun (WGS) entry which is preliminary data.</text>
</comment>
<feature type="chain" id="PRO_5019250213" description="Transporter" evidence="1">
    <location>
        <begin position="23"/>
        <end position="398"/>
    </location>
</feature>
<evidence type="ECO:0000256" key="1">
    <source>
        <dbReference type="SAM" id="SignalP"/>
    </source>
</evidence>
<name>A0A401JZ96_9PROT</name>
<protein>
    <recommendedName>
        <fullName evidence="4">Transporter</fullName>
    </recommendedName>
</protein>
<dbReference type="AlphaFoldDB" id="A0A401JZ96"/>
<accession>A0A401JZ96</accession>
<gene>
    <name evidence="2" type="ORF">SFMTTN_2774</name>
</gene>
<keyword evidence="1" id="KW-0732">Signal</keyword>